<dbReference type="OrthoDB" id="427096at2759"/>
<dbReference type="PANTHER" id="PTHR11929">
    <property type="entry name" value="ALPHA- 1,3 -FUCOSYLTRANSFERASE"/>
    <property type="match status" value="1"/>
</dbReference>
<feature type="transmembrane region" description="Helical" evidence="12">
    <location>
        <begin position="12"/>
        <end position="36"/>
    </location>
</feature>
<keyword evidence="9 12" id="KW-0472">Membrane</keyword>
<evidence type="ECO:0000256" key="5">
    <source>
        <dbReference type="ARBA" id="ARBA00022679"/>
    </source>
</evidence>
<evidence type="ECO:0000256" key="4">
    <source>
        <dbReference type="ARBA" id="ARBA00022676"/>
    </source>
</evidence>
<keyword evidence="8 12" id="KW-1133">Transmembrane helix</keyword>
<evidence type="ECO:0000256" key="11">
    <source>
        <dbReference type="ARBA" id="ARBA00037847"/>
    </source>
</evidence>
<comment type="subcellular location">
    <subcellularLocation>
        <location evidence="11">Endomembrane system</location>
        <topology evidence="11">Single-pass membrane protein</topology>
    </subcellularLocation>
    <subcellularLocation>
        <location evidence="12">Golgi apparatus</location>
        <location evidence="12">Golgi stack membrane</location>
        <topology evidence="12">Single-pass type II membrane protein</topology>
    </subcellularLocation>
    <subcellularLocation>
        <location evidence="1">Membrane</location>
        <topology evidence="1">Single-pass type II membrane protein</topology>
    </subcellularLocation>
</comment>
<name>A0A9N9FEA5_9GLOM</name>
<keyword evidence="10" id="KW-0325">Glycoprotein</keyword>
<dbReference type="FunFam" id="3.40.50.11660:FF:000002">
    <property type="entry name" value="Alpha-(1,3)-fucosyltransferase"/>
    <property type="match status" value="1"/>
</dbReference>
<comment type="pathway">
    <text evidence="2">Protein modification; protein glycosylation.</text>
</comment>
<dbReference type="Gene3D" id="3.40.50.11660">
    <property type="entry name" value="Glycosyl transferase family 10, C-terminal domain"/>
    <property type="match status" value="1"/>
</dbReference>
<dbReference type="InterPro" id="IPR038577">
    <property type="entry name" value="GT10-like_C_sf"/>
</dbReference>
<comment type="similarity">
    <text evidence="3 12">Belongs to the glycosyltransferase 10 family.</text>
</comment>
<comment type="caution">
    <text evidence="14">The sequence shown here is derived from an EMBL/GenBank/DDBJ whole genome shotgun (WGS) entry which is preliminary data.</text>
</comment>
<dbReference type="InterPro" id="IPR055270">
    <property type="entry name" value="Glyco_tran_10_C"/>
</dbReference>
<keyword evidence="6 12" id="KW-0812">Transmembrane</keyword>
<protein>
    <recommendedName>
        <fullName evidence="12">Fucosyltransferase</fullName>
        <ecNumber evidence="12">2.4.1.-</ecNumber>
    </recommendedName>
</protein>
<dbReference type="InterPro" id="IPR001503">
    <property type="entry name" value="Glyco_trans_10"/>
</dbReference>
<evidence type="ECO:0000259" key="13">
    <source>
        <dbReference type="Pfam" id="PF00852"/>
    </source>
</evidence>
<evidence type="ECO:0000256" key="7">
    <source>
        <dbReference type="ARBA" id="ARBA00022968"/>
    </source>
</evidence>
<evidence type="ECO:0000256" key="12">
    <source>
        <dbReference type="RuleBase" id="RU003832"/>
    </source>
</evidence>
<keyword evidence="5 12" id="KW-0808">Transferase</keyword>
<reference evidence="14" key="1">
    <citation type="submission" date="2021-06" db="EMBL/GenBank/DDBJ databases">
        <authorList>
            <person name="Kallberg Y."/>
            <person name="Tangrot J."/>
            <person name="Rosling A."/>
        </authorList>
    </citation>
    <scope>NUCLEOTIDE SEQUENCE</scope>
    <source>
        <strain evidence="14">IA702</strain>
    </source>
</reference>
<dbReference type="EC" id="2.4.1.-" evidence="12"/>
<evidence type="ECO:0000313" key="15">
    <source>
        <dbReference type="Proteomes" id="UP000789572"/>
    </source>
</evidence>
<keyword evidence="12" id="KW-0333">Golgi apparatus</keyword>
<keyword evidence="15" id="KW-1185">Reference proteome</keyword>
<dbReference type="SUPFAM" id="SSF53756">
    <property type="entry name" value="UDP-Glycosyltransferase/glycogen phosphorylase"/>
    <property type="match status" value="1"/>
</dbReference>
<sequence length="502" mass="58147">MSKTGVGRRPVWKLLAVTVILVALITFSLNFIHSYYSVTVPTSDEIAYTPPPRPSKPSKPSSSLAPLPSLPPPSIPAPLKALGDVKLAPSPFLAEYVPTTCDTLLHDSFPRYRTFRLKGPRNREVLIFRWLHYTFLTHKELSWPDAARDLCPYPPELAPSFRRIFERFAPSPYSDIATWPAGYAPCFFWTQLDYGEQGTCEGGTSWRITANFTRWREADVMLIDFPYLLREDYPPYYDLARFPPKNTNQVWWLKLVDEGLAYEWYAGLRGFRELFEMTMGPPARVFDIFQPTFGISRDRMPEFYKTDIPFEKKKSDVLVAWMAGNCNPKNNRNEFVDELMKYITVDSYGSCHHTKNVPEYVLKKYGIKPEGNATAHWQANMYEVKRDTLSPYKFILAFENSNCAGYVTEKVYDPMLIDAIPVYMGAPDIDDYVPPHSIIKVSDFKTVKEFADYIEKVANDKTLYESYFEWKKDKTYDSFCEKCWKGETSYMCKFLERAEWVG</sequence>
<dbReference type="GO" id="GO:0046920">
    <property type="term" value="F:alpha-(1-&gt;3)-fucosyltransferase activity"/>
    <property type="evidence" value="ECO:0007669"/>
    <property type="project" value="TreeGrafter"/>
</dbReference>
<evidence type="ECO:0000313" key="14">
    <source>
        <dbReference type="EMBL" id="CAG8529753.1"/>
    </source>
</evidence>
<evidence type="ECO:0000256" key="1">
    <source>
        <dbReference type="ARBA" id="ARBA00004606"/>
    </source>
</evidence>
<evidence type="ECO:0000256" key="8">
    <source>
        <dbReference type="ARBA" id="ARBA00022989"/>
    </source>
</evidence>
<dbReference type="GO" id="GO:0032580">
    <property type="term" value="C:Golgi cisterna membrane"/>
    <property type="evidence" value="ECO:0007669"/>
    <property type="project" value="UniProtKB-SubCell"/>
</dbReference>
<proteinExistence type="inferred from homology"/>
<evidence type="ECO:0000256" key="2">
    <source>
        <dbReference type="ARBA" id="ARBA00004922"/>
    </source>
</evidence>
<dbReference type="EMBL" id="CAJVPJ010000484">
    <property type="protein sequence ID" value="CAG8529753.1"/>
    <property type="molecule type" value="Genomic_DNA"/>
</dbReference>
<evidence type="ECO:0000256" key="9">
    <source>
        <dbReference type="ARBA" id="ARBA00023136"/>
    </source>
</evidence>
<dbReference type="PANTHER" id="PTHR11929:SF194">
    <property type="entry name" value="ALPHA-(1,3)-FUCOSYLTRANSFERASE 10"/>
    <property type="match status" value="1"/>
</dbReference>
<keyword evidence="7" id="KW-0735">Signal-anchor</keyword>
<evidence type="ECO:0000256" key="3">
    <source>
        <dbReference type="ARBA" id="ARBA00008919"/>
    </source>
</evidence>
<organism evidence="14 15">
    <name type="scientific">Paraglomus occultum</name>
    <dbReference type="NCBI Taxonomy" id="144539"/>
    <lineage>
        <taxon>Eukaryota</taxon>
        <taxon>Fungi</taxon>
        <taxon>Fungi incertae sedis</taxon>
        <taxon>Mucoromycota</taxon>
        <taxon>Glomeromycotina</taxon>
        <taxon>Glomeromycetes</taxon>
        <taxon>Paraglomerales</taxon>
        <taxon>Paraglomeraceae</taxon>
        <taxon>Paraglomus</taxon>
    </lineage>
</organism>
<dbReference type="Proteomes" id="UP000789572">
    <property type="component" value="Unassembled WGS sequence"/>
</dbReference>
<evidence type="ECO:0000256" key="6">
    <source>
        <dbReference type="ARBA" id="ARBA00022692"/>
    </source>
</evidence>
<gene>
    <name evidence="14" type="ORF">POCULU_LOCUS4000</name>
</gene>
<feature type="domain" description="Fucosyltransferase C-terminal" evidence="13">
    <location>
        <begin position="316"/>
        <end position="495"/>
    </location>
</feature>
<keyword evidence="4 12" id="KW-0328">Glycosyltransferase</keyword>
<dbReference type="Pfam" id="PF00852">
    <property type="entry name" value="Glyco_transf_10"/>
    <property type="match status" value="1"/>
</dbReference>
<dbReference type="AlphaFoldDB" id="A0A9N9FEA5"/>
<evidence type="ECO:0000256" key="10">
    <source>
        <dbReference type="ARBA" id="ARBA00023180"/>
    </source>
</evidence>
<accession>A0A9N9FEA5</accession>